<protein>
    <submittedName>
        <fullName evidence="1">Uncharacterized protein</fullName>
    </submittedName>
</protein>
<dbReference type="Proteomes" id="UP001055811">
    <property type="component" value="Linkage Group LG01"/>
</dbReference>
<sequence>MNAITKSLQQREVELMKKQQKLQKEKEKLEFKMRVRENLSSCKHLINVRKLAEGQKRELDMLHERRAELEAQLKAESFESLQMEIMQLETAFLQDDCIDPQEKMKSLKSKLIQINEQLVDLKDQGTTFQSAIQEKDDELQEARLELIDGLMTYHIGGGLGIKKMGLIDSAPFFAEKRKEKAVKFLSLCTHLVEDPDWHPFKTITVGSNQEEIIDEEDEKIVILKAECSEDQYRAVVTALMERNRYRQSGRDLMQELWNHKENREASLKEGINYILKEWKIHRQRRRR</sequence>
<comment type="caution">
    <text evidence="1">The sequence shown here is derived from an EMBL/GenBank/DDBJ whole genome shotgun (WGS) entry which is preliminary data.</text>
</comment>
<reference evidence="1 2" key="2">
    <citation type="journal article" date="2022" name="Mol. Ecol. Resour.">
        <title>The genomes of chicory, endive, great burdock and yacon provide insights into Asteraceae paleo-polyploidization history and plant inulin production.</title>
        <authorList>
            <person name="Fan W."/>
            <person name="Wang S."/>
            <person name="Wang H."/>
            <person name="Wang A."/>
            <person name="Jiang F."/>
            <person name="Liu H."/>
            <person name="Zhao H."/>
            <person name="Xu D."/>
            <person name="Zhang Y."/>
        </authorList>
    </citation>
    <scope>NUCLEOTIDE SEQUENCE [LARGE SCALE GENOMIC DNA]</scope>
    <source>
        <strain evidence="2">cv. Punajuju</strain>
        <tissue evidence="1">Leaves</tissue>
    </source>
</reference>
<evidence type="ECO:0000313" key="2">
    <source>
        <dbReference type="Proteomes" id="UP001055811"/>
    </source>
</evidence>
<dbReference type="EMBL" id="CM042009">
    <property type="protein sequence ID" value="KAI3788058.1"/>
    <property type="molecule type" value="Genomic_DNA"/>
</dbReference>
<evidence type="ECO:0000313" key="1">
    <source>
        <dbReference type="EMBL" id="KAI3788058.1"/>
    </source>
</evidence>
<proteinExistence type="predicted"/>
<gene>
    <name evidence="1" type="ORF">L2E82_00695</name>
</gene>
<organism evidence="1 2">
    <name type="scientific">Cichorium intybus</name>
    <name type="common">Chicory</name>
    <dbReference type="NCBI Taxonomy" id="13427"/>
    <lineage>
        <taxon>Eukaryota</taxon>
        <taxon>Viridiplantae</taxon>
        <taxon>Streptophyta</taxon>
        <taxon>Embryophyta</taxon>
        <taxon>Tracheophyta</taxon>
        <taxon>Spermatophyta</taxon>
        <taxon>Magnoliopsida</taxon>
        <taxon>eudicotyledons</taxon>
        <taxon>Gunneridae</taxon>
        <taxon>Pentapetalae</taxon>
        <taxon>asterids</taxon>
        <taxon>campanulids</taxon>
        <taxon>Asterales</taxon>
        <taxon>Asteraceae</taxon>
        <taxon>Cichorioideae</taxon>
        <taxon>Cichorieae</taxon>
        <taxon>Cichoriinae</taxon>
        <taxon>Cichorium</taxon>
    </lineage>
</organism>
<reference evidence="2" key="1">
    <citation type="journal article" date="2022" name="Mol. Ecol. Resour.">
        <title>The genomes of chicory, endive, great burdock and yacon provide insights into Asteraceae palaeo-polyploidization history and plant inulin production.</title>
        <authorList>
            <person name="Fan W."/>
            <person name="Wang S."/>
            <person name="Wang H."/>
            <person name="Wang A."/>
            <person name="Jiang F."/>
            <person name="Liu H."/>
            <person name="Zhao H."/>
            <person name="Xu D."/>
            <person name="Zhang Y."/>
        </authorList>
    </citation>
    <scope>NUCLEOTIDE SEQUENCE [LARGE SCALE GENOMIC DNA]</scope>
    <source>
        <strain evidence="2">cv. Punajuju</strain>
    </source>
</reference>
<accession>A0ACB9GYA1</accession>
<name>A0ACB9GYA1_CICIN</name>
<keyword evidence="2" id="KW-1185">Reference proteome</keyword>